<proteinExistence type="predicted"/>
<feature type="region of interest" description="Disordered" evidence="1">
    <location>
        <begin position="53"/>
        <end position="82"/>
    </location>
</feature>
<name>A0AAV2MX15_9HYME</name>
<organism evidence="2 3">
    <name type="scientific">Lasius platythorax</name>
    <dbReference type="NCBI Taxonomy" id="488582"/>
    <lineage>
        <taxon>Eukaryota</taxon>
        <taxon>Metazoa</taxon>
        <taxon>Ecdysozoa</taxon>
        <taxon>Arthropoda</taxon>
        <taxon>Hexapoda</taxon>
        <taxon>Insecta</taxon>
        <taxon>Pterygota</taxon>
        <taxon>Neoptera</taxon>
        <taxon>Endopterygota</taxon>
        <taxon>Hymenoptera</taxon>
        <taxon>Apocrita</taxon>
        <taxon>Aculeata</taxon>
        <taxon>Formicoidea</taxon>
        <taxon>Formicidae</taxon>
        <taxon>Formicinae</taxon>
        <taxon>Lasius</taxon>
        <taxon>Lasius</taxon>
    </lineage>
</organism>
<dbReference type="EMBL" id="CAXIPU020000162">
    <property type="protein sequence ID" value="CAL1671603.1"/>
    <property type="molecule type" value="Genomic_DNA"/>
</dbReference>
<evidence type="ECO:0000313" key="2">
    <source>
        <dbReference type="EMBL" id="CAL1671603.1"/>
    </source>
</evidence>
<evidence type="ECO:0000313" key="3">
    <source>
        <dbReference type="Proteomes" id="UP001497644"/>
    </source>
</evidence>
<keyword evidence="3" id="KW-1185">Reference proteome</keyword>
<protein>
    <submittedName>
        <fullName evidence="2">Uncharacterized protein</fullName>
    </submittedName>
</protein>
<dbReference type="AlphaFoldDB" id="A0AAV2MX15"/>
<feature type="compositionally biased region" description="Basic residues" evidence="1">
    <location>
        <begin position="190"/>
        <end position="199"/>
    </location>
</feature>
<feature type="compositionally biased region" description="Polar residues" evidence="1">
    <location>
        <begin position="65"/>
        <end position="82"/>
    </location>
</feature>
<dbReference type="Proteomes" id="UP001497644">
    <property type="component" value="Unassembled WGS sequence"/>
</dbReference>
<evidence type="ECO:0000256" key="1">
    <source>
        <dbReference type="SAM" id="MobiDB-lite"/>
    </source>
</evidence>
<reference evidence="2" key="1">
    <citation type="submission" date="2024-04" db="EMBL/GenBank/DDBJ databases">
        <authorList>
            <consortium name="Molecular Ecology Group"/>
        </authorList>
    </citation>
    <scope>NUCLEOTIDE SEQUENCE</scope>
</reference>
<feature type="compositionally biased region" description="Basic and acidic residues" evidence="1">
    <location>
        <begin position="53"/>
        <end position="64"/>
    </location>
</feature>
<sequence>MADRANVQASKLTKAEALKYLSTFPTEEALDSFTLDELRKVVTKLRHAQLQEKNKSLPDVKETKQAGNSKQDLNVQDNTEDSSTIDRNVNIVTNADMNDKNFEFHQNKDCWEEYVERMELSFIANDITDEAKKAATLLTKCGTETYRLFRELCSPAKPRDKKFAELVKTMQEHLNPKKTRQWKDGNSSKPNRHRQRRSRTMSQDSRSWHYIVILQISMAHCKINLFAASQINIQG</sequence>
<feature type="region of interest" description="Disordered" evidence="1">
    <location>
        <begin position="174"/>
        <end position="202"/>
    </location>
</feature>
<gene>
    <name evidence="2" type="ORF">LPLAT_LOCUS2727</name>
</gene>
<comment type="caution">
    <text evidence="2">The sequence shown here is derived from an EMBL/GenBank/DDBJ whole genome shotgun (WGS) entry which is preliminary data.</text>
</comment>
<accession>A0AAV2MX15</accession>